<dbReference type="Gene3D" id="1.10.260.40">
    <property type="entry name" value="lambda repressor-like DNA-binding domains"/>
    <property type="match status" value="1"/>
</dbReference>
<dbReference type="EMBL" id="LAZR01027342">
    <property type="protein sequence ID" value="KKL66014.1"/>
    <property type="molecule type" value="Genomic_DNA"/>
</dbReference>
<dbReference type="SMART" id="SM00530">
    <property type="entry name" value="HTH_XRE"/>
    <property type="match status" value="1"/>
</dbReference>
<organism evidence="2">
    <name type="scientific">marine sediment metagenome</name>
    <dbReference type="NCBI Taxonomy" id="412755"/>
    <lineage>
        <taxon>unclassified sequences</taxon>
        <taxon>metagenomes</taxon>
        <taxon>ecological metagenomes</taxon>
    </lineage>
</organism>
<comment type="caution">
    <text evidence="2">The sequence shown here is derived from an EMBL/GenBank/DDBJ whole genome shotgun (WGS) entry which is preliminary data.</text>
</comment>
<protein>
    <recommendedName>
        <fullName evidence="1">HTH cro/C1-type domain-containing protein</fullName>
    </recommendedName>
</protein>
<name>A0A0F9DW81_9ZZZZ</name>
<evidence type="ECO:0000259" key="1">
    <source>
        <dbReference type="PROSITE" id="PS50943"/>
    </source>
</evidence>
<dbReference type="SUPFAM" id="SSF47413">
    <property type="entry name" value="lambda repressor-like DNA-binding domains"/>
    <property type="match status" value="1"/>
</dbReference>
<sequence>MGKRMTPRDARDMAEALVGELIVAREALGMDRQEIARRSGMQRHVIGSGELGDTLPRVSTLIRWADVLDYDVRLVKRGPQSGGE</sequence>
<reference evidence="2" key="1">
    <citation type="journal article" date="2015" name="Nature">
        <title>Complex archaea that bridge the gap between prokaryotes and eukaryotes.</title>
        <authorList>
            <person name="Spang A."/>
            <person name="Saw J.H."/>
            <person name="Jorgensen S.L."/>
            <person name="Zaremba-Niedzwiedzka K."/>
            <person name="Martijn J."/>
            <person name="Lind A.E."/>
            <person name="van Eijk R."/>
            <person name="Schleper C."/>
            <person name="Guy L."/>
            <person name="Ettema T.J."/>
        </authorList>
    </citation>
    <scope>NUCLEOTIDE SEQUENCE</scope>
</reference>
<accession>A0A0F9DW81</accession>
<evidence type="ECO:0000313" key="2">
    <source>
        <dbReference type="EMBL" id="KKL66014.1"/>
    </source>
</evidence>
<dbReference type="AlphaFoldDB" id="A0A0F9DW81"/>
<dbReference type="CDD" id="cd00093">
    <property type="entry name" value="HTH_XRE"/>
    <property type="match status" value="1"/>
</dbReference>
<dbReference type="GO" id="GO:0003677">
    <property type="term" value="F:DNA binding"/>
    <property type="evidence" value="ECO:0007669"/>
    <property type="project" value="InterPro"/>
</dbReference>
<feature type="domain" description="HTH cro/C1-type" evidence="1">
    <location>
        <begin position="21"/>
        <end position="75"/>
    </location>
</feature>
<dbReference type="InterPro" id="IPR010982">
    <property type="entry name" value="Lambda_DNA-bd_dom_sf"/>
</dbReference>
<dbReference type="PROSITE" id="PS50943">
    <property type="entry name" value="HTH_CROC1"/>
    <property type="match status" value="1"/>
</dbReference>
<dbReference type="Pfam" id="PF01381">
    <property type="entry name" value="HTH_3"/>
    <property type="match status" value="1"/>
</dbReference>
<proteinExistence type="predicted"/>
<dbReference type="InterPro" id="IPR001387">
    <property type="entry name" value="Cro/C1-type_HTH"/>
</dbReference>
<gene>
    <name evidence="2" type="ORF">LCGC14_2149230</name>
</gene>